<dbReference type="SUPFAM" id="SSF50494">
    <property type="entry name" value="Trypsin-like serine proteases"/>
    <property type="match status" value="1"/>
</dbReference>
<evidence type="ECO:0000313" key="5">
    <source>
        <dbReference type="Proteomes" id="UP001153321"/>
    </source>
</evidence>
<dbReference type="PANTHER" id="PTHR24250:SF27">
    <property type="entry name" value="ELASTASE 2 LIKE"/>
    <property type="match status" value="1"/>
</dbReference>
<feature type="domain" description="Peptidase S1" evidence="3">
    <location>
        <begin position="14"/>
        <end position="219"/>
    </location>
</feature>
<evidence type="ECO:0000259" key="3">
    <source>
        <dbReference type="PROSITE" id="PS50240"/>
    </source>
</evidence>
<dbReference type="EMBL" id="LR824546">
    <property type="protein sequence ID" value="CAH1637461.1"/>
    <property type="molecule type" value="Genomic_DNA"/>
</dbReference>
<keyword evidence="2" id="KW-0732">Signal</keyword>
<dbReference type="PANTHER" id="PTHR24250">
    <property type="entry name" value="CHYMOTRYPSIN-RELATED"/>
    <property type="match status" value="1"/>
</dbReference>
<organism evidence="4 5">
    <name type="scientific">Spodoptera littoralis</name>
    <name type="common">Egyptian cotton leafworm</name>
    <dbReference type="NCBI Taxonomy" id="7109"/>
    <lineage>
        <taxon>Eukaryota</taxon>
        <taxon>Metazoa</taxon>
        <taxon>Ecdysozoa</taxon>
        <taxon>Arthropoda</taxon>
        <taxon>Hexapoda</taxon>
        <taxon>Insecta</taxon>
        <taxon>Pterygota</taxon>
        <taxon>Neoptera</taxon>
        <taxon>Endopterygota</taxon>
        <taxon>Lepidoptera</taxon>
        <taxon>Glossata</taxon>
        <taxon>Ditrysia</taxon>
        <taxon>Noctuoidea</taxon>
        <taxon>Noctuidae</taxon>
        <taxon>Amphipyrinae</taxon>
        <taxon>Spodoptera</taxon>
    </lineage>
</organism>
<dbReference type="InterPro" id="IPR001314">
    <property type="entry name" value="Peptidase_S1A"/>
</dbReference>
<dbReference type="AlphaFoldDB" id="A0A9P0N2G4"/>
<dbReference type="InterPro" id="IPR043504">
    <property type="entry name" value="Peptidase_S1_PA_chymotrypsin"/>
</dbReference>
<keyword evidence="1" id="KW-1015">Disulfide bond</keyword>
<evidence type="ECO:0000313" key="4">
    <source>
        <dbReference type="EMBL" id="CAH1637461.1"/>
    </source>
</evidence>
<dbReference type="InterPro" id="IPR009003">
    <property type="entry name" value="Peptidase_S1_PA"/>
</dbReference>
<dbReference type="SMART" id="SM00020">
    <property type="entry name" value="Tryp_SPc"/>
    <property type="match status" value="1"/>
</dbReference>
<evidence type="ECO:0000256" key="2">
    <source>
        <dbReference type="SAM" id="SignalP"/>
    </source>
</evidence>
<dbReference type="GO" id="GO:0004252">
    <property type="term" value="F:serine-type endopeptidase activity"/>
    <property type="evidence" value="ECO:0007669"/>
    <property type="project" value="InterPro"/>
</dbReference>
<dbReference type="PROSITE" id="PS50240">
    <property type="entry name" value="TRYPSIN_DOM"/>
    <property type="match status" value="1"/>
</dbReference>
<sequence length="235" mass="24619">MKGFAFVLLCVLVAVQGRHTGVEKAGSAAALGEKPWFVHLRIAVSTSGLLNTCAGSLIGNRWVLTAASCISDARFIWVRYGVVDVIRPSLVTENSLTVIHPEYDPVSGKNNVALININREVVSTENISPISLSGVDAESGSFCAFGASDGKPGEQLNCYDAAISQDEDGLSVSGDFEVSEFDLGAPVVSEGAQVALLTGSAGSFTEVGSYIDWIQRSTGVSFNSEAVAAEAVHFV</sequence>
<name>A0A9P0N2G4_SPOLI</name>
<dbReference type="InterPro" id="IPR001254">
    <property type="entry name" value="Trypsin_dom"/>
</dbReference>
<feature type="signal peptide" evidence="2">
    <location>
        <begin position="1"/>
        <end position="17"/>
    </location>
</feature>
<dbReference type="Pfam" id="PF00089">
    <property type="entry name" value="Trypsin"/>
    <property type="match status" value="1"/>
</dbReference>
<feature type="chain" id="PRO_5040474323" description="Peptidase S1 domain-containing protein" evidence="2">
    <location>
        <begin position="18"/>
        <end position="235"/>
    </location>
</feature>
<proteinExistence type="predicted"/>
<dbReference type="Gene3D" id="2.40.10.10">
    <property type="entry name" value="Trypsin-like serine proteases"/>
    <property type="match status" value="1"/>
</dbReference>
<protein>
    <recommendedName>
        <fullName evidence="3">Peptidase S1 domain-containing protein</fullName>
    </recommendedName>
</protein>
<keyword evidence="5" id="KW-1185">Reference proteome</keyword>
<dbReference type="PRINTS" id="PR00722">
    <property type="entry name" value="CHYMOTRYPSIN"/>
</dbReference>
<reference evidence="4" key="1">
    <citation type="submission" date="2022-02" db="EMBL/GenBank/DDBJ databases">
        <authorList>
            <person name="King R."/>
        </authorList>
    </citation>
    <scope>NUCLEOTIDE SEQUENCE</scope>
</reference>
<evidence type="ECO:0000256" key="1">
    <source>
        <dbReference type="ARBA" id="ARBA00023157"/>
    </source>
</evidence>
<accession>A0A9P0N2G4</accession>
<gene>
    <name evidence="4" type="ORF">SPLIT_LOCUS2822</name>
</gene>
<dbReference type="Proteomes" id="UP001153321">
    <property type="component" value="Chromosome 15"/>
</dbReference>
<dbReference type="GO" id="GO:0006508">
    <property type="term" value="P:proteolysis"/>
    <property type="evidence" value="ECO:0007669"/>
    <property type="project" value="InterPro"/>
</dbReference>